<gene>
    <name evidence="1" type="ORF">LCGC14_2384360</name>
</gene>
<name>A0A0F9C010_9ZZZZ</name>
<accession>A0A0F9C010</accession>
<protein>
    <submittedName>
        <fullName evidence="1">Uncharacterized protein</fullName>
    </submittedName>
</protein>
<dbReference type="EMBL" id="LAZR01035435">
    <property type="protein sequence ID" value="KKL27520.1"/>
    <property type="molecule type" value="Genomic_DNA"/>
</dbReference>
<sequence>MSTHLATVVCDNPQKSDLYISSFFGGVDRGQCIQLTLASGKSGYVQLTKENVDELLGVILEWRNSERRKAK</sequence>
<reference evidence="1" key="1">
    <citation type="journal article" date="2015" name="Nature">
        <title>Complex archaea that bridge the gap between prokaryotes and eukaryotes.</title>
        <authorList>
            <person name="Spang A."/>
            <person name="Saw J.H."/>
            <person name="Jorgensen S.L."/>
            <person name="Zaremba-Niedzwiedzka K."/>
            <person name="Martijn J."/>
            <person name="Lind A.E."/>
            <person name="van Eijk R."/>
            <person name="Schleper C."/>
            <person name="Guy L."/>
            <person name="Ettema T.J."/>
        </authorList>
    </citation>
    <scope>NUCLEOTIDE SEQUENCE</scope>
</reference>
<proteinExistence type="predicted"/>
<evidence type="ECO:0000313" key="1">
    <source>
        <dbReference type="EMBL" id="KKL27520.1"/>
    </source>
</evidence>
<organism evidence="1">
    <name type="scientific">marine sediment metagenome</name>
    <dbReference type="NCBI Taxonomy" id="412755"/>
    <lineage>
        <taxon>unclassified sequences</taxon>
        <taxon>metagenomes</taxon>
        <taxon>ecological metagenomes</taxon>
    </lineage>
</organism>
<dbReference type="AlphaFoldDB" id="A0A0F9C010"/>
<comment type="caution">
    <text evidence="1">The sequence shown here is derived from an EMBL/GenBank/DDBJ whole genome shotgun (WGS) entry which is preliminary data.</text>
</comment>